<proteinExistence type="predicted"/>
<evidence type="ECO:0000313" key="2">
    <source>
        <dbReference type="EMBL" id="OOR92828.1"/>
    </source>
</evidence>
<reference evidence="3 5" key="2">
    <citation type="submission" date="2018-06" db="EMBL/GenBank/DDBJ databases">
        <authorList>
            <consortium name="Pathogen Informatics"/>
            <person name="Doyle S."/>
        </authorList>
    </citation>
    <scope>NUCLEOTIDE SEQUENCE [LARGE SCALE GENOMIC DNA]</scope>
    <source>
        <strain evidence="3 5">NCTC10293</strain>
    </source>
</reference>
<dbReference type="OrthoDB" id="9780180at2"/>
<dbReference type="Gene3D" id="3.40.190.10">
    <property type="entry name" value="Periplasmic binding protein-like II"/>
    <property type="match status" value="2"/>
</dbReference>
<dbReference type="RefSeq" id="WP_078275721.1">
    <property type="nucleotide sequence ID" value="NZ_MUXU01000010.1"/>
</dbReference>
<dbReference type="Pfam" id="PF16868">
    <property type="entry name" value="NMT1_3"/>
    <property type="match status" value="1"/>
</dbReference>
<keyword evidence="4" id="KW-1185">Reference proteome</keyword>
<keyword evidence="1" id="KW-0732">Signal</keyword>
<name>A0A1T0AAZ1_9GAMM</name>
<accession>A0A1T0AAZ1</accession>
<gene>
    <name evidence="2" type="ORF">B0181_01470</name>
    <name evidence="3" type="ORF">NCTC10293_01721</name>
</gene>
<feature type="chain" id="PRO_5036026434" evidence="1">
    <location>
        <begin position="23"/>
        <end position="351"/>
    </location>
</feature>
<dbReference type="STRING" id="34060.B0181_01470"/>
<dbReference type="EMBL" id="UGQE01000004">
    <property type="protein sequence ID" value="STZ14131.1"/>
    <property type="molecule type" value="Genomic_DNA"/>
</dbReference>
<dbReference type="SUPFAM" id="SSF53850">
    <property type="entry name" value="Periplasmic binding protein-like II"/>
    <property type="match status" value="1"/>
</dbReference>
<organism evidence="2 4">
    <name type="scientific">Moraxella caviae</name>
    <dbReference type="NCBI Taxonomy" id="34060"/>
    <lineage>
        <taxon>Bacteria</taxon>
        <taxon>Pseudomonadati</taxon>
        <taxon>Pseudomonadota</taxon>
        <taxon>Gammaproteobacteria</taxon>
        <taxon>Moraxellales</taxon>
        <taxon>Moraxellaceae</taxon>
        <taxon>Moraxella</taxon>
    </lineage>
</organism>
<dbReference type="PANTHER" id="PTHR42941:SF1">
    <property type="entry name" value="SLL1037 PROTEIN"/>
    <property type="match status" value="1"/>
</dbReference>
<evidence type="ECO:0000313" key="3">
    <source>
        <dbReference type="EMBL" id="STZ14131.1"/>
    </source>
</evidence>
<dbReference type="PANTHER" id="PTHR42941">
    <property type="entry name" value="SLL1037 PROTEIN"/>
    <property type="match status" value="1"/>
</dbReference>
<evidence type="ECO:0000313" key="4">
    <source>
        <dbReference type="Proteomes" id="UP000190435"/>
    </source>
</evidence>
<evidence type="ECO:0000313" key="5">
    <source>
        <dbReference type="Proteomes" id="UP000255279"/>
    </source>
</evidence>
<dbReference type="Proteomes" id="UP000255279">
    <property type="component" value="Unassembled WGS sequence"/>
</dbReference>
<dbReference type="Proteomes" id="UP000190435">
    <property type="component" value="Unassembled WGS sequence"/>
</dbReference>
<dbReference type="PROSITE" id="PS51257">
    <property type="entry name" value="PROKAR_LIPOPROTEIN"/>
    <property type="match status" value="1"/>
</dbReference>
<dbReference type="InterPro" id="IPR011852">
    <property type="entry name" value="TRAP_TAXI"/>
</dbReference>
<sequence>MRFSLKTLAFATALTLSGAALTACGEDNKTEAAAVSDDALQTKFVTVGTGGASGPYNIIGTSLTETYAKLFGVNAKTQTTGASVENLNLLAQKKLEMAFVMSDALSEAVAGTGNFTAKIDNVSQVASLYPNYVQIVASGKSGIKSIEDLKGKRVAVGAQGSGVEVATRALLEGFGITYADIKVDYLGYAEAADGLKSGKLDAAFLTSGIPNSSLMELEQGFDLQLVSVPTEQLKEVAKTKSFFIPMDIPANTYGNAQAVPTAAILNALVVRSDISDDDVYKLTKAFFENLDTLKNAHQAANDISVANAQNGLVAPLHAGAKRYYDEVAAAQTSAPAEAEAAANADAESSDK</sequence>
<evidence type="ECO:0000256" key="1">
    <source>
        <dbReference type="SAM" id="SignalP"/>
    </source>
</evidence>
<protein>
    <submittedName>
        <fullName evidence="3">Alkanesulfonate transporter substrate-binding subunit</fullName>
    </submittedName>
    <submittedName>
        <fullName evidence="2">C4-dicarboxylate ABC transporter substrate-binding protein</fullName>
    </submittedName>
</protein>
<dbReference type="AlphaFoldDB" id="A0A1T0AAZ1"/>
<dbReference type="EMBL" id="MUXU01000010">
    <property type="protein sequence ID" value="OOR92828.1"/>
    <property type="molecule type" value="Genomic_DNA"/>
</dbReference>
<feature type="signal peptide" evidence="1">
    <location>
        <begin position="1"/>
        <end position="22"/>
    </location>
</feature>
<reference evidence="2 4" key="1">
    <citation type="submission" date="2017-02" db="EMBL/GenBank/DDBJ databases">
        <title>Draft genome sequence of Moraxella caviae CCUG 355 type strain.</title>
        <authorList>
            <person name="Engstrom-Jakobsson H."/>
            <person name="Salva-Serra F."/>
            <person name="Thorell K."/>
            <person name="Gonzales-Siles L."/>
            <person name="Karlsson R."/>
            <person name="Boulund F."/>
            <person name="Engstrand L."/>
            <person name="Moore E."/>
        </authorList>
    </citation>
    <scope>NUCLEOTIDE SEQUENCE [LARGE SCALE GENOMIC DNA]</scope>
    <source>
        <strain evidence="2 4">CCUG 355</strain>
    </source>
</reference>
<dbReference type="CDD" id="cd13567">
    <property type="entry name" value="PBP2_TtGluBP"/>
    <property type="match status" value="1"/>
</dbReference>
<dbReference type="NCBIfam" id="TIGR02122">
    <property type="entry name" value="TRAP_TAXI"/>
    <property type="match status" value="1"/>
</dbReference>